<protein>
    <submittedName>
        <fullName evidence="2">Uncharacterized protein</fullName>
    </submittedName>
</protein>
<evidence type="ECO:0000313" key="2">
    <source>
        <dbReference type="EMBL" id="CAK8985986.1"/>
    </source>
</evidence>
<organism evidence="2 3">
    <name type="scientific">Durusdinium trenchii</name>
    <dbReference type="NCBI Taxonomy" id="1381693"/>
    <lineage>
        <taxon>Eukaryota</taxon>
        <taxon>Sar</taxon>
        <taxon>Alveolata</taxon>
        <taxon>Dinophyceae</taxon>
        <taxon>Suessiales</taxon>
        <taxon>Symbiodiniaceae</taxon>
        <taxon>Durusdinium</taxon>
    </lineage>
</organism>
<keyword evidence="3" id="KW-1185">Reference proteome</keyword>
<dbReference type="Proteomes" id="UP001642464">
    <property type="component" value="Unassembled WGS sequence"/>
</dbReference>
<proteinExistence type="predicted"/>
<feature type="compositionally biased region" description="Basic residues" evidence="1">
    <location>
        <begin position="34"/>
        <end position="50"/>
    </location>
</feature>
<evidence type="ECO:0000313" key="3">
    <source>
        <dbReference type="Proteomes" id="UP001642464"/>
    </source>
</evidence>
<accession>A0ABP0H8Y7</accession>
<comment type="caution">
    <text evidence="2">The sequence shown here is derived from an EMBL/GenBank/DDBJ whole genome shotgun (WGS) entry which is preliminary data.</text>
</comment>
<evidence type="ECO:0000256" key="1">
    <source>
        <dbReference type="SAM" id="MobiDB-lite"/>
    </source>
</evidence>
<feature type="region of interest" description="Disordered" evidence="1">
    <location>
        <begin position="21"/>
        <end position="149"/>
    </location>
</feature>
<feature type="compositionally biased region" description="Basic and acidic residues" evidence="1">
    <location>
        <begin position="21"/>
        <end position="33"/>
    </location>
</feature>
<feature type="compositionally biased region" description="Low complexity" evidence="1">
    <location>
        <begin position="123"/>
        <end position="140"/>
    </location>
</feature>
<gene>
    <name evidence="2" type="ORF">SCF082_LOCUS364</name>
</gene>
<reference evidence="2 3" key="1">
    <citation type="submission" date="2024-02" db="EMBL/GenBank/DDBJ databases">
        <authorList>
            <person name="Chen Y."/>
            <person name="Shah S."/>
            <person name="Dougan E. K."/>
            <person name="Thang M."/>
            <person name="Chan C."/>
        </authorList>
    </citation>
    <scope>NUCLEOTIDE SEQUENCE [LARGE SCALE GENOMIC DNA]</scope>
</reference>
<sequence length="499" mass="55647">MPGDDAALELEVGALDEQIKKTRSAAERAENKRARLRAKEKRKKIKKKDKIRAEKEAQGQRQPKAVGTNDVPGKRARKRKQDVEDRVPEAGPTAGEESPVQRRAPLAEQIGREGTRTPETAAPRRPTLLDVPTTPLGDLPPLTPQSSWSDDQAELDLARPRNDALIEKSPPSCVATFAALARHVADELPADSSARRNAVTKVARSLKCLPLADLNFLIREVQLSMMEKTGSSRASKLKVLPQAEGEFSAVSPCVDGDDPEMQRVKAVCKFTRPMCKENLADVKSYSTFVDEMLKAAPPAETWQAAWQYFALSKLSAEEDRDEANHMLVTTMLAFSANPAYSARLTRALADLVRSHKIRLRVFIEAVNDAVAQIRGRIRNEPELMEEVIPSLLAYLYPAVSPNSRGTHSWYRPGWIFRDWMKMVNSLLGNLEELCVLELLDKVLKLLEALPDGQVHQLSKLREFLDTVGESNPEQGVMLHEASAEKLQVEMQNLEDRRSS</sequence>
<name>A0ABP0H8Y7_9DINO</name>
<dbReference type="EMBL" id="CAXAMM010000114">
    <property type="protein sequence ID" value="CAK8985986.1"/>
    <property type="molecule type" value="Genomic_DNA"/>
</dbReference>